<organism evidence="1 2">
    <name type="scientific">Sphaerisporangium flaviroseum</name>
    <dbReference type="NCBI Taxonomy" id="509199"/>
    <lineage>
        <taxon>Bacteria</taxon>
        <taxon>Bacillati</taxon>
        <taxon>Actinomycetota</taxon>
        <taxon>Actinomycetes</taxon>
        <taxon>Streptosporangiales</taxon>
        <taxon>Streptosporangiaceae</taxon>
        <taxon>Sphaerisporangium</taxon>
    </lineage>
</organism>
<comment type="caution">
    <text evidence="1">The sequence shown here is derived from an EMBL/GenBank/DDBJ whole genome shotgun (WGS) entry which is preliminary data.</text>
</comment>
<keyword evidence="2" id="KW-1185">Reference proteome</keyword>
<dbReference type="EMBL" id="BAAAZR010000001">
    <property type="protein sequence ID" value="GAA3788287.1"/>
    <property type="molecule type" value="Genomic_DNA"/>
</dbReference>
<sequence length="55" mass="5461">MPVSYADADGSPCLIFPSASTHREAAAYLPGAEAPAGGMGLGLQPVPGYGLTVEV</sequence>
<reference evidence="2" key="1">
    <citation type="journal article" date="2019" name="Int. J. Syst. Evol. Microbiol.">
        <title>The Global Catalogue of Microorganisms (GCM) 10K type strain sequencing project: providing services to taxonomists for standard genome sequencing and annotation.</title>
        <authorList>
            <consortium name="The Broad Institute Genomics Platform"/>
            <consortium name="The Broad Institute Genome Sequencing Center for Infectious Disease"/>
            <person name="Wu L."/>
            <person name="Ma J."/>
        </authorList>
    </citation>
    <scope>NUCLEOTIDE SEQUENCE [LARGE SCALE GENOMIC DNA]</scope>
    <source>
        <strain evidence="2">JCM 16908</strain>
    </source>
</reference>
<name>A0ABP7H8W0_9ACTN</name>
<proteinExistence type="predicted"/>
<accession>A0ABP7H8W0</accession>
<evidence type="ECO:0000313" key="2">
    <source>
        <dbReference type="Proteomes" id="UP001500888"/>
    </source>
</evidence>
<evidence type="ECO:0000313" key="1">
    <source>
        <dbReference type="EMBL" id="GAA3788287.1"/>
    </source>
</evidence>
<gene>
    <name evidence="1" type="ORF">GCM10022226_03600</name>
</gene>
<protein>
    <submittedName>
        <fullName evidence="1">Uncharacterized protein</fullName>
    </submittedName>
</protein>
<dbReference type="Proteomes" id="UP001500888">
    <property type="component" value="Unassembled WGS sequence"/>
</dbReference>